<dbReference type="InterPro" id="IPR036397">
    <property type="entry name" value="RNaseH_sf"/>
</dbReference>
<keyword evidence="11" id="KW-0460">Magnesium</keyword>
<keyword evidence="13" id="KW-0229">DNA integration</keyword>
<dbReference type="Gene3D" id="1.10.340.70">
    <property type="match status" value="1"/>
</dbReference>
<dbReference type="CDD" id="cd00303">
    <property type="entry name" value="retropepsin_like"/>
    <property type="match status" value="1"/>
</dbReference>
<feature type="compositionally biased region" description="Polar residues" evidence="20">
    <location>
        <begin position="343"/>
        <end position="355"/>
    </location>
</feature>
<feature type="compositionally biased region" description="Basic residues" evidence="20">
    <location>
        <begin position="2609"/>
        <end position="2624"/>
    </location>
</feature>
<dbReference type="InterPro" id="IPR012337">
    <property type="entry name" value="RNaseH-like_sf"/>
</dbReference>
<evidence type="ECO:0000259" key="22">
    <source>
        <dbReference type="PROSITE" id="PS50878"/>
    </source>
</evidence>
<dbReference type="PANTHER" id="PTHR37984">
    <property type="entry name" value="PROTEIN CBG26694"/>
    <property type="match status" value="1"/>
</dbReference>
<dbReference type="CDD" id="cd01647">
    <property type="entry name" value="RT_LTR"/>
    <property type="match status" value="1"/>
</dbReference>
<keyword evidence="7" id="KW-0479">Metal-binding</keyword>
<feature type="region of interest" description="Disordered" evidence="20">
    <location>
        <begin position="2381"/>
        <end position="2432"/>
    </location>
</feature>
<keyword evidence="18" id="KW-0862">Zinc</keyword>
<keyword evidence="6" id="KW-0540">Nuclease</keyword>
<keyword evidence="17" id="KW-0233">DNA recombination</keyword>
<dbReference type="EC" id="2.7.7.49" evidence="1"/>
<evidence type="ECO:0000256" key="16">
    <source>
        <dbReference type="ARBA" id="ARBA00023125"/>
    </source>
</evidence>
<dbReference type="OrthoDB" id="2755185at2759"/>
<evidence type="ECO:0000256" key="7">
    <source>
        <dbReference type="ARBA" id="ARBA00022723"/>
    </source>
</evidence>
<dbReference type="Gene3D" id="3.30.70.270">
    <property type="match status" value="2"/>
</dbReference>
<dbReference type="PROSITE" id="PS50878">
    <property type="entry name" value="RT_POL"/>
    <property type="match status" value="1"/>
</dbReference>
<evidence type="ECO:0000256" key="18">
    <source>
        <dbReference type="PROSITE-ProRule" id="PRU00047"/>
    </source>
</evidence>
<evidence type="ECO:0000256" key="15">
    <source>
        <dbReference type="ARBA" id="ARBA00022932"/>
    </source>
</evidence>
<sequence length="2717" mass="304270">MSTIYKNVQGGARTSSEAAAADQGLAEQRRTEPSELEATGELPNSFTLPVGTSTPARTFPGPPLFAATDITLAVKWGISDFEQVAAKGPANRRVTRGYATAVRQGNPPGQAREGEARTPKPKRAPKQAASQKQTERGEPQALALNLAESSKKVCSSNERTDEFQESNRDVQVVDDRRERQETSNSSDLIGDDAKDAGSGSQTENDGVWAVATTGAKSNAATRAMMTTKPVYFPTWFDLCTEDDQLGEIPESWSVSKPDKVPVLPDINAMEWSLLDEFISHMEAARERVDEEEAEALQRAMHESIRAAGEEQRRCETWEASSSTSAAIPAMALVVEIEEDNEPPAQQSKRSPGTSKEGQRRFTAEEKGKSVPRSPEQQREFLRRFVSCEPANHDASPRERKRTDLLNGNQGRRKSSHQKPVLGFKREASQVPEGGWFSTTAAAGGRGPPDDSSSSSGSSSSSESSSSSSSASEDEDDSDSSSRSRNHKTDRGSRERRKKQAYRKKAHKDRRRMKQALAGVKIKPPFVWDGKADLDLFDKWTYEIDTWCELTGLSDRLALKLVVQFMSDKPAQFFMRHVSLRQSEWTLKLLYEALFNYCFPSDYKARLRLRLEKSTQGKARVRDFVRDIQHLAVRFPDVTDLQLVQIFWRGIHQYLRVYLIEKGLNPETTRLDKLVKYAVRKEDAYLEARREERTLEGQVPGRSWGRFENRTTGPEPYRGQKHDPSIGRDQRQSKRSTIPPVKETKLGSQGRREKIPKEELDRLRAEGRCFTCKETGHESRNCRARKTARAPTLNASSVRFAAIDRLAERARRVDEQVGLSAVRVEMLAGATNGQEDQTRSAGIWERAHENDCIAYIETLFRSYYDDDEAVFEDMDPEERFLVLPLGSGFEVTDQLVSPNVPYRVTRQQLDNVRVGVPEIILEEWREFITIPPRPEWGGAFPPNGVPEHLYPATFWLWAQLEAQLKQADPSLLSQEESVQVEPHPDGYRVSLQIRGSSEMLTHEQIRDPSFDPRQMLSSLLEDDFSDELESSTSLSRRRQRRRQALMTCAMQTGGNPRRRGAKKPSGISNAIPAVERNAMRTRDFSRVLPKPIVVAVQINGKPIRALIDTGSMADFLSTTVVDQLGLKKEILAKPLPVQLAVHGSRSKINCCATVEFTYQTIKCARRFDIVNLDNYDAILGTPFLFQHKVAIGLNPTRVSIGSDQPLEIKGEEVAAITSAAADLLEDELDKLRQELSRDAQDLCQDGASAALPPMRAVNHTIPLIDERKVYSWRPSKCPEALKPLWQEKKKAYLDSGRWQLASGTNASPMLMIPKPARDDGVLRLRTVVDKRQQNANTHKLAAPLPDIDGILRNVVRHKYRSLIDGKDAYEQIRVIPEHVARTLFTTPDGTMVSQVLQQGDINGPATYQAVMNHIFAPYIGVFMDVYLDDIVIYSDTVEEHMEHVRKVFDVLRREKFFLGADKMHFFAAKLKILGHIVDEKGIAMDPHKVDSVLNWKVPTNKSLLSSFLGAVGFLAPDCEGIRIPMGVLAPMTSVTKPWNWTATCQRAFEQVKEKVHLWRNNRRIALDYTEGAEPINLVTDASLTGASGYVSQGADLQTARVVTFWSGKFNSAQQNYPVHEQELLAIVESLKRFRPLLYGTNFRICTDHKALEYLMSQKNLSPRQHRWMDVLNEFCFTIQYIPGETNILADALSRIYSDEPLGTERSIAEYVGDDGAGVTVPPRTLEVLRPVYTGAAAVIDFQPRRSARLAAQPVQAGAYDETRRRTKRPRKEHGTGISADDPVDVSQTETGQEPKGSSIPDTGHVKQLQSDESRNAENDDDAEAPVLGALSDSLTSAASELGMELPECLRNRYAEDPYFKRIMETPEHFTGFEYVDGLLYEKHGEATYRLCIPDIRVGSRKLREVLLKSAHSVLAHLGTRKTLEYLRSEVWWPEIVADTAAYCRTCGVCATTKSSTSRPLGLLKTMPVPRRPWQFIGIDFVGPLPASDNRLGSFDMICVIIDQLTSMVHLVPTQQTYTALDIAEVVFEHVYKLHGLPERIISDRDTLFTSTFWRRLHELLGTELRLSSSYHPQTDGATERANRTMTQMLRQCVQPDQKDWVQRLPAVELAMNTARSDTTGFSPFFLNYGQMPRSLIWSNDSEYPGVRQFAQRMKEAIMAAHDAIISARIGQVLQANKHRRPAGFQTGDLVYLSTKNLSLPKGRARKLAPKYLGPFPITKVIKEGATYQLDLSPELKARGLASAFHASLLRPHFPNDDRRFPGRQFHQLPGFGEQPREWAVDRILSHIGKGVEAEFEVQWTTGDVTWAPYQDVKHLQALGEYFEALGVSNIRQMRTGLDTRKDEPGTSEAAVSAASVAVHSFVQVPLANAEVSSVRVHEAFIHARGGRRRGRRQQGGRPTENINKSGKERRKGSRSPPAHSLHSTRIPSAVSMPRAHNEYTAEDGVRWEAYAKVFGDFLARRGPYPGPPPEGYVEVFKVRQRYAPCPHEYPERLAEALQPPQQTVKPHTTAPPGVTMTADAFATFLSHSTEMQNTVARVAQESARIQAAVLGGTAPGGRQVSYKHTRWMKPYRPKFAGELTPKQSGRRSAYYQASDRISRDQAGPSERGRGGRKRGRRGGRKHHGKKQEQLGESRHSPDDEEVMVQVLERFLKIFSLSGGCVGEEATDPQGSEEVAVAGQSSAGVGDALIEFDGMAVDGEDELQPQDDEDEQVIFGDEE</sequence>
<evidence type="ECO:0000259" key="23">
    <source>
        <dbReference type="PROSITE" id="PS50994"/>
    </source>
</evidence>
<feature type="compositionally biased region" description="Basic and acidic residues" evidence="20">
    <location>
        <begin position="390"/>
        <end position="403"/>
    </location>
</feature>
<feature type="compositionally biased region" description="Basic and acidic residues" evidence="20">
    <location>
        <begin position="158"/>
        <end position="181"/>
    </location>
</feature>
<dbReference type="GO" id="GO:0006397">
    <property type="term" value="P:mRNA processing"/>
    <property type="evidence" value="ECO:0007669"/>
    <property type="project" value="UniProtKB-KW"/>
</dbReference>
<feature type="region of interest" description="Disordered" evidence="20">
    <location>
        <begin position="1020"/>
        <end position="1040"/>
    </location>
</feature>
<dbReference type="InterPro" id="IPR021109">
    <property type="entry name" value="Peptidase_aspartic_dom_sf"/>
</dbReference>
<dbReference type="GO" id="GO:0003964">
    <property type="term" value="F:RNA-directed DNA polymerase activity"/>
    <property type="evidence" value="ECO:0007669"/>
    <property type="project" value="UniProtKB-KW"/>
</dbReference>
<evidence type="ECO:0000256" key="5">
    <source>
        <dbReference type="ARBA" id="ARBA00022695"/>
    </source>
</evidence>
<feature type="region of interest" description="Disordered" evidence="20">
    <location>
        <begin position="1748"/>
        <end position="1821"/>
    </location>
</feature>
<dbReference type="STRING" id="5643.A0A060S8N1"/>
<feature type="region of interest" description="Disordered" evidence="20">
    <location>
        <begin position="88"/>
        <end position="206"/>
    </location>
</feature>
<feature type="region of interest" description="Disordered" evidence="20">
    <location>
        <begin position="339"/>
        <end position="511"/>
    </location>
</feature>
<dbReference type="HOGENOM" id="CLU_227239_0_0_1"/>
<evidence type="ECO:0000256" key="19">
    <source>
        <dbReference type="SAM" id="Coils"/>
    </source>
</evidence>
<feature type="compositionally biased region" description="Polar residues" evidence="20">
    <location>
        <begin position="42"/>
        <end position="56"/>
    </location>
</feature>
<dbReference type="GO" id="GO:0004190">
    <property type="term" value="F:aspartic-type endopeptidase activity"/>
    <property type="evidence" value="ECO:0007669"/>
    <property type="project" value="UniProtKB-KW"/>
</dbReference>
<dbReference type="GO" id="GO:0005634">
    <property type="term" value="C:nucleus"/>
    <property type="evidence" value="ECO:0007669"/>
    <property type="project" value="UniProtKB-ARBA"/>
</dbReference>
<evidence type="ECO:0000256" key="13">
    <source>
        <dbReference type="ARBA" id="ARBA00022908"/>
    </source>
</evidence>
<evidence type="ECO:0000256" key="1">
    <source>
        <dbReference type="ARBA" id="ARBA00012493"/>
    </source>
</evidence>
<dbReference type="Gene3D" id="3.30.420.10">
    <property type="entry name" value="Ribonuclease H-like superfamily/Ribonuclease H"/>
    <property type="match status" value="1"/>
</dbReference>
<dbReference type="PROSITE" id="PS50994">
    <property type="entry name" value="INTEGRASE"/>
    <property type="match status" value="1"/>
</dbReference>
<evidence type="ECO:0000256" key="9">
    <source>
        <dbReference type="ARBA" id="ARBA00022759"/>
    </source>
</evidence>
<dbReference type="Gene3D" id="2.40.70.10">
    <property type="entry name" value="Acid Proteases"/>
    <property type="match status" value="1"/>
</dbReference>
<dbReference type="CDD" id="cd09274">
    <property type="entry name" value="RNase_HI_RT_Ty3"/>
    <property type="match status" value="1"/>
</dbReference>
<keyword evidence="19" id="KW-0175">Coiled coil</keyword>
<feature type="region of interest" description="Disordered" evidence="20">
    <location>
        <begin position="696"/>
        <end position="753"/>
    </location>
</feature>
<dbReference type="InterPro" id="IPR001878">
    <property type="entry name" value="Znf_CCHC"/>
</dbReference>
<dbReference type="InterPro" id="IPR041373">
    <property type="entry name" value="RT_RNaseH"/>
</dbReference>
<keyword evidence="3" id="KW-0645">Protease</keyword>
<feature type="compositionally biased region" description="Basic and acidic residues" evidence="20">
    <location>
        <begin position="741"/>
        <end position="753"/>
    </location>
</feature>
<evidence type="ECO:0000313" key="24">
    <source>
        <dbReference type="EMBL" id="CDO68738.1"/>
    </source>
</evidence>
<feature type="coiled-coil region" evidence="19">
    <location>
        <begin position="1213"/>
        <end position="1240"/>
    </location>
</feature>
<feature type="compositionally biased region" description="Basic residues" evidence="20">
    <location>
        <begin position="493"/>
        <end position="511"/>
    </location>
</feature>
<dbReference type="GO" id="GO:0015074">
    <property type="term" value="P:DNA integration"/>
    <property type="evidence" value="ECO:0007669"/>
    <property type="project" value="UniProtKB-KW"/>
</dbReference>
<dbReference type="SUPFAM" id="SSF53098">
    <property type="entry name" value="Ribonuclease H-like"/>
    <property type="match status" value="1"/>
</dbReference>
<dbReference type="SUPFAM" id="SSF50630">
    <property type="entry name" value="Acid proteases"/>
    <property type="match status" value="1"/>
</dbReference>
<keyword evidence="12" id="KW-0694">RNA-binding</keyword>
<dbReference type="InterPro" id="IPR043128">
    <property type="entry name" value="Rev_trsase/Diguanyl_cyclase"/>
</dbReference>
<dbReference type="GO" id="GO:0004519">
    <property type="term" value="F:endonuclease activity"/>
    <property type="evidence" value="ECO:0007669"/>
    <property type="project" value="UniProtKB-KW"/>
</dbReference>
<keyword evidence="14" id="KW-0695">RNA-directed DNA polymerase</keyword>
<keyword evidence="25" id="KW-1185">Reference proteome</keyword>
<dbReference type="InterPro" id="IPR000477">
    <property type="entry name" value="RT_dom"/>
</dbReference>
<evidence type="ECO:0000256" key="2">
    <source>
        <dbReference type="ARBA" id="ARBA00022664"/>
    </source>
</evidence>
<dbReference type="EMBL" id="CCBP010000025">
    <property type="protein sequence ID" value="CDO68738.1"/>
    <property type="molecule type" value="Genomic_DNA"/>
</dbReference>
<evidence type="ECO:0000313" key="25">
    <source>
        <dbReference type="Proteomes" id="UP000029665"/>
    </source>
</evidence>
<feature type="region of interest" description="Disordered" evidence="20">
    <location>
        <begin position="2697"/>
        <end position="2717"/>
    </location>
</feature>
<dbReference type="InterPro" id="IPR043502">
    <property type="entry name" value="DNA/RNA_pol_sf"/>
</dbReference>
<feature type="compositionally biased region" description="Basic and acidic residues" evidence="20">
    <location>
        <begin position="2625"/>
        <end position="2636"/>
    </location>
</feature>
<evidence type="ECO:0000256" key="14">
    <source>
        <dbReference type="ARBA" id="ARBA00022918"/>
    </source>
</evidence>
<feature type="compositionally biased region" description="Basic and acidic residues" evidence="20">
    <location>
        <begin position="717"/>
        <end position="731"/>
    </location>
</feature>
<dbReference type="Pfam" id="PF00078">
    <property type="entry name" value="RVT_1"/>
    <property type="match status" value="1"/>
</dbReference>
<keyword evidence="2" id="KW-0507">mRNA processing</keyword>
<dbReference type="PROSITE" id="PS50158">
    <property type="entry name" value="ZF_CCHC"/>
    <property type="match status" value="1"/>
</dbReference>
<keyword evidence="10" id="KW-0378">Hydrolase</keyword>
<feature type="compositionally biased region" description="Low complexity" evidence="20">
    <location>
        <begin position="449"/>
        <end position="470"/>
    </location>
</feature>
<dbReference type="Proteomes" id="UP000029665">
    <property type="component" value="Unassembled WGS sequence"/>
</dbReference>
<accession>A0A060S8N1</accession>
<feature type="compositionally biased region" description="Basic residues" evidence="20">
    <location>
        <begin position="2383"/>
        <end position="2393"/>
    </location>
</feature>
<dbReference type="GO" id="GO:0003723">
    <property type="term" value="F:RNA binding"/>
    <property type="evidence" value="ECO:0007669"/>
    <property type="project" value="UniProtKB-KW"/>
</dbReference>
<feature type="region of interest" description="Disordered" evidence="20">
    <location>
        <begin position="1"/>
        <end position="61"/>
    </location>
</feature>
<keyword evidence="16" id="KW-0238">DNA-binding</keyword>
<reference evidence="24" key="1">
    <citation type="submission" date="2014-01" db="EMBL/GenBank/DDBJ databases">
        <title>The genome of the white-rot fungus Pycnoporus cinnabarinus: a basidiomycete model with a versatile arsenal for lignocellulosic biomass breakdown.</title>
        <authorList>
            <person name="Levasseur A."/>
            <person name="Lomascolo A."/>
            <person name="Ruiz-Duenas F.J."/>
            <person name="Uzan E."/>
            <person name="Piumi F."/>
            <person name="Kues U."/>
            <person name="Ram A.F.J."/>
            <person name="Murat C."/>
            <person name="Haon M."/>
            <person name="Benoit I."/>
            <person name="Arfi Y."/>
            <person name="Chevret D."/>
            <person name="Drula E."/>
            <person name="Kwon M.J."/>
            <person name="Gouret P."/>
            <person name="Lesage-Meessen L."/>
            <person name="Lombard V."/>
            <person name="Mariette J."/>
            <person name="Noirot C."/>
            <person name="Park J."/>
            <person name="Patyshakuliyeva A."/>
            <person name="Wieneger R.A.B."/>
            <person name="Wosten H.A.B."/>
            <person name="Martin F."/>
            <person name="Coutinho P.M."/>
            <person name="de Vries R."/>
            <person name="Martinez A.T."/>
            <person name="Klopp C."/>
            <person name="Pontarotti P."/>
            <person name="Henrissat B."/>
            <person name="Record E."/>
        </authorList>
    </citation>
    <scope>NUCLEOTIDE SEQUENCE [LARGE SCALE GENOMIC DNA]</scope>
    <source>
        <strain evidence="24">BRFM137</strain>
    </source>
</reference>
<dbReference type="InterPro" id="IPR001584">
    <property type="entry name" value="Integrase_cat-core"/>
</dbReference>
<keyword evidence="4" id="KW-0808">Transferase</keyword>
<feature type="domain" description="CCHC-type" evidence="21">
    <location>
        <begin position="767"/>
        <end position="782"/>
    </location>
</feature>
<keyword evidence="15" id="KW-0239">DNA-directed DNA polymerase</keyword>
<feature type="domain" description="Integrase catalytic" evidence="23">
    <location>
        <begin position="1967"/>
        <end position="2130"/>
    </location>
</feature>
<dbReference type="Gene3D" id="3.10.10.10">
    <property type="entry name" value="HIV Type 1 Reverse Transcriptase, subunit A, domain 1"/>
    <property type="match status" value="1"/>
</dbReference>
<keyword evidence="9" id="KW-0255">Endonuclease</keyword>
<keyword evidence="18" id="KW-0863">Zinc-finger</keyword>
<evidence type="ECO:0000256" key="3">
    <source>
        <dbReference type="ARBA" id="ARBA00022670"/>
    </source>
</evidence>
<dbReference type="InterPro" id="IPR041588">
    <property type="entry name" value="Integrase_H2C2"/>
</dbReference>
<dbReference type="GO" id="GO:0003677">
    <property type="term" value="F:DNA binding"/>
    <property type="evidence" value="ECO:0007669"/>
    <property type="project" value="UniProtKB-KW"/>
</dbReference>
<evidence type="ECO:0000256" key="8">
    <source>
        <dbReference type="ARBA" id="ARBA00022750"/>
    </source>
</evidence>
<dbReference type="InterPro" id="IPR050951">
    <property type="entry name" value="Retrovirus_Pol_polyprotein"/>
</dbReference>
<evidence type="ECO:0000256" key="11">
    <source>
        <dbReference type="ARBA" id="ARBA00022842"/>
    </source>
</evidence>
<evidence type="ECO:0000256" key="10">
    <source>
        <dbReference type="ARBA" id="ARBA00022801"/>
    </source>
</evidence>
<name>A0A060S8N1_PYCCI</name>
<evidence type="ECO:0000256" key="17">
    <source>
        <dbReference type="ARBA" id="ARBA00023172"/>
    </source>
</evidence>
<evidence type="ECO:0000256" key="12">
    <source>
        <dbReference type="ARBA" id="ARBA00022884"/>
    </source>
</evidence>
<dbReference type="GO" id="GO:0006508">
    <property type="term" value="P:proteolysis"/>
    <property type="evidence" value="ECO:0007669"/>
    <property type="project" value="UniProtKB-KW"/>
</dbReference>
<keyword evidence="5" id="KW-0548">Nucleotidyltransferase</keyword>
<evidence type="ECO:0000259" key="21">
    <source>
        <dbReference type="PROSITE" id="PS50158"/>
    </source>
</evidence>
<feature type="domain" description="Reverse transcriptase" evidence="22">
    <location>
        <begin position="1292"/>
        <end position="1476"/>
    </location>
</feature>
<gene>
    <name evidence="24" type="ORF">BN946_scf184989.g4</name>
</gene>
<dbReference type="PANTHER" id="PTHR37984:SF5">
    <property type="entry name" value="PROTEIN NYNRIN-LIKE"/>
    <property type="match status" value="1"/>
</dbReference>
<dbReference type="GO" id="GO:0006310">
    <property type="term" value="P:DNA recombination"/>
    <property type="evidence" value="ECO:0007669"/>
    <property type="project" value="UniProtKB-KW"/>
</dbReference>
<dbReference type="GO" id="GO:0008270">
    <property type="term" value="F:zinc ion binding"/>
    <property type="evidence" value="ECO:0007669"/>
    <property type="project" value="UniProtKB-KW"/>
</dbReference>
<dbReference type="Pfam" id="PF17917">
    <property type="entry name" value="RT_RNaseH"/>
    <property type="match status" value="1"/>
</dbReference>
<dbReference type="OMA" id="MICVIID"/>
<feature type="region of interest" description="Disordered" evidence="20">
    <location>
        <begin position="2572"/>
        <end position="2638"/>
    </location>
</feature>
<dbReference type="Pfam" id="PF08284">
    <property type="entry name" value="RVP_2"/>
    <property type="match status" value="1"/>
</dbReference>
<keyword evidence="8" id="KW-0064">Aspartyl protease</keyword>
<dbReference type="InterPro" id="IPR036875">
    <property type="entry name" value="Znf_CCHC_sf"/>
</dbReference>
<proteinExistence type="predicted"/>
<protein>
    <recommendedName>
        <fullName evidence="1">RNA-directed DNA polymerase</fullName>
        <ecNumber evidence="1">2.7.7.49</ecNumber>
    </recommendedName>
</protein>
<dbReference type="SUPFAM" id="SSF57756">
    <property type="entry name" value="Retrovirus zinc finger-like domains"/>
    <property type="match status" value="1"/>
</dbReference>
<dbReference type="Pfam" id="PF24626">
    <property type="entry name" value="SH3_Tf2-1"/>
    <property type="match status" value="1"/>
</dbReference>
<feature type="compositionally biased region" description="Polar residues" evidence="20">
    <location>
        <begin position="1"/>
        <end position="17"/>
    </location>
</feature>
<feature type="compositionally biased region" description="Basic and acidic residues" evidence="20">
    <location>
        <begin position="356"/>
        <end position="368"/>
    </location>
</feature>
<dbReference type="GO" id="GO:0003887">
    <property type="term" value="F:DNA-directed DNA polymerase activity"/>
    <property type="evidence" value="ECO:0007669"/>
    <property type="project" value="UniProtKB-KW"/>
</dbReference>
<comment type="caution">
    <text evidence="24">The sequence shown here is derived from an EMBL/GenBank/DDBJ whole genome shotgun (WGS) entry which is preliminary data.</text>
</comment>
<evidence type="ECO:0000256" key="6">
    <source>
        <dbReference type="ARBA" id="ARBA00022722"/>
    </source>
</evidence>
<dbReference type="InterPro" id="IPR056924">
    <property type="entry name" value="SH3_Tf2-1"/>
</dbReference>
<evidence type="ECO:0000256" key="20">
    <source>
        <dbReference type="SAM" id="MobiDB-lite"/>
    </source>
</evidence>
<dbReference type="SUPFAM" id="SSF56672">
    <property type="entry name" value="DNA/RNA polymerases"/>
    <property type="match status" value="1"/>
</dbReference>
<evidence type="ECO:0000256" key="4">
    <source>
        <dbReference type="ARBA" id="ARBA00022679"/>
    </source>
</evidence>
<dbReference type="Pfam" id="PF17921">
    <property type="entry name" value="Integrase_H2C2"/>
    <property type="match status" value="1"/>
</dbReference>
<organism evidence="24 25">
    <name type="scientific">Pycnoporus cinnabarinus</name>
    <name type="common">Cinnabar-red polypore</name>
    <name type="synonym">Trametes cinnabarina</name>
    <dbReference type="NCBI Taxonomy" id="5643"/>
    <lineage>
        <taxon>Eukaryota</taxon>
        <taxon>Fungi</taxon>
        <taxon>Dikarya</taxon>
        <taxon>Basidiomycota</taxon>
        <taxon>Agaricomycotina</taxon>
        <taxon>Agaricomycetes</taxon>
        <taxon>Polyporales</taxon>
        <taxon>Polyporaceae</taxon>
        <taxon>Trametes</taxon>
    </lineage>
</organism>